<dbReference type="GO" id="GO:0043856">
    <property type="term" value="F:anti-sigma factor antagonist activity"/>
    <property type="evidence" value="ECO:0007669"/>
    <property type="project" value="TreeGrafter"/>
</dbReference>
<proteinExistence type="predicted"/>
<dbReference type="RefSeq" id="WP_257918406.1">
    <property type="nucleotide sequence ID" value="NZ_JAMXQV010000001.1"/>
</dbReference>
<dbReference type="PROSITE" id="PS50801">
    <property type="entry name" value="STAS"/>
    <property type="match status" value="1"/>
</dbReference>
<dbReference type="PANTHER" id="PTHR33495">
    <property type="entry name" value="ANTI-SIGMA FACTOR ANTAGONIST TM_1081-RELATED-RELATED"/>
    <property type="match status" value="1"/>
</dbReference>
<dbReference type="InterPro" id="IPR058548">
    <property type="entry name" value="MlaB-like_STAS"/>
</dbReference>
<evidence type="ECO:0000259" key="1">
    <source>
        <dbReference type="PROSITE" id="PS50801"/>
    </source>
</evidence>
<keyword evidence="3" id="KW-1185">Reference proteome</keyword>
<evidence type="ECO:0000313" key="3">
    <source>
        <dbReference type="Proteomes" id="UP001144096"/>
    </source>
</evidence>
<dbReference type="Gene3D" id="3.30.750.24">
    <property type="entry name" value="STAS domain"/>
    <property type="match status" value="1"/>
</dbReference>
<sequence length="124" mass="13143">MTRRDSDPGGPDGLREDLVLSVRRFGVVPVVIAEGTVDLRTGPQLAHVITAAVAQQPADVVIDLTGVGFLSVTGLHVLLDARRAAEDRTRLRVLAAGEPLRMITLTKADQVLAVYPALPDGTGR</sequence>
<dbReference type="AlphaFoldDB" id="A0A9X2N5P6"/>
<dbReference type="SUPFAM" id="SSF52091">
    <property type="entry name" value="SpoIIaa-like"/>
    <property type="match status" value="1"/>
</dbReference>
<dbReference type="InterPro" id="IPR002645">
    <property type="entry name" value="STAS_dom"/>
</dbReference>
<dbReference type="Proteomes" id="UP001144096">
    <property type="component" value="Unassembled WGS sequence"/>
</dbReference>
<dbReference type="CDD" id="cd07043">
    <property type="entry name" value="STAS_anti-anti-sigma_factors"/>
    <property type="match status" value="1"/>
</dbReference>
<dbReference type="Pfam" id="PF13466">
    <property type="entry name" value="STAS_2"/>
    <property type="match status" value="1"/>
</dbReference>
<dbReference type="PANTHER" id="PTHR33495:SF2">
    <property type="entry name" value="ANTI-SIGMA FACTOR ANTAGONIST TM_1081-RELATED"/>
    <property type="match status" value="1"/>
</dbReference>
<feature type="domain" description="STAS" evidence="1">
    <location>
        <begin position="18"/>
        <end position="111"/>
    </location>
</feature>
<protein>
    <submittedName>
        <fullName evidence="2">STAS domain-containing protein</fullName>
    </submittedName>
</protein>
<reference evidence="2" key="1">
    <citation type="submission" date="2022-06" db="EMBL/GenBank/DDBJ databases">
        <title>Amycolatopsis iheyaensis sp. nov., a new species of the genus Amycolatopsis isolated from soil in Iheya island, Japan.</title>
        <authorList>
            <person name="Ngamcharungchit C."/>
            <person name="Kanto H."/>
            <person name="Take A."/>
            <person name="Intra B."/>
            <person name="Matsumoto A."/>
            <person name="Panbangred W."/>
            <person name="Inahashi Y."/>
        </authorList>
    </citation>
    <scope>NUCLEOTIDE SEQUENCE</scope>
    <source>
        <strain evidence="2">OK19-0408</strain>
    </source>
</reference>
<name>A0A9X2N5P6_9PSEU</name>
<accession>A0A9X2N5P6</accession>
<organism evidence="2 3">
    <name type="scientific">Amycolatopsis iheyensis</name>
    <dbReference type="NCBI Taxonomy" id="2945988"/>
    <lineage>
        <taxon>Bacteria</taxon>
        <taxon>Bacillati</taxon>
        <taxon>Actinomycetota</taxon>
        <taxon>Actinomycetes</taxon>
        <taxon>Pseudonocardiales</taxon>
        <taxon>Pseudonocardiaceae</taxon>
        <taxon>Amycolatopsis</taxon>
    </lineage>
</organism>
<dbReference type="InterPro" id="IPR036513">
    <property type="entry name" value="STAS_dom_sf"/>
</dbReference>
<dbReference type="EMBL" id="JAMXQV010000001">
    <property type="protein sequence ID" value="MCR6481782.1"/>
    <property type="molecule type" value="Genomic_DNA"/>
</dbReference>
<comment type="caution">
    <text evidence="2">The sequence shown here is derived from an EMBL/GenBank/DDBJ whole genome shotgun (WGS) entry which is preliminary data.</text>
</comment>
<evidence type="ECO:0000313" key="2">
    <source>
        <dbReference type="EMBL" id="MCR6481782.1"/>
    </source>
</evidence>
<gene>
    <name evidence="2" type="ORF">M8542_03025</name>
</gene>